<evidence type="ECO:0000313" key="11">
    <source>
        <dbReference type="EMBL" id="SCV67108.1"/>
    </source>
</evidence>
<keyword evidence="5" id="KW-0443">Lipid metabolism</keyword>
<dbReference type="InterPro" id="IPR000542">
    <property type="entry name" value="Carn_acyl_trans"/>
</dbReference>
<evidence type="ECO:0000256" key="9">
    <source>
        <dbReference type="SAM" id="MobiDB-lite"/>
    </source>
</evidence>
<dbReference type="PROSITE" id="PS00439">
    <property type="entry name" value="ACYLTRANSF_C_1"/>
    <property type="match status" value="1"/>
</dbReference>
<dbReference type="OrthoDB" id="240216at2759"/>
<proteinExistence type="inferred from homology"/>
<dbReference type="Gene3D" id="3.30.559.10">
    <property type="entry name" value="Chloramphenicol acetyltransferase-like domain"/>
    <property type="match status" value="2"/>
</dbReference>
<dbReference type="Gene3D" id="1.10.275.20">
    <property type="entry name" value="Choline/Carnitine o-acyltransferase"/>
    <property type="match status" value="1"/>
</dbReference>
<dbReference type="Gene3D" id="3.30.559.70">
    <property type="entry name" value="Choline/Carnitine o-acyltransferase, domain 2"/>
    <property type="match status" value="1"/>
</dbReference>
<organism evidence="11 12">
    <name type="scientific">Microbotryum intermedium</name>
    <dbReference type="NCBI Taxonomy" id="269621"/>
    <lineage>
        <taxon>Eukaryota</taxon>
        <taxon>Fungi</taxon>
        <taxon>Dikarya</taxon>
        <taxon>Basidiomycota</taxon>
        <taxon>Pucciniomycotina</taxon>
        <taxon>Microbotryomycetes</taxon>
        <taxon>Microbotryales</taxon>
        <taxon>Microbotryaceae</taxon>
        <taxon>Microbotryum</taxon>
    </lineage>
</organism>
<dbReference type="InterPro" id="IPR042572">
    <property type="entry name" value="Carn_acyl_trans_N"/>
</dbReference>
<name>A0A238F7E6_9BASI</name>
<reference evidence="12" key="1">
    <citation type="submission" date="2016-09" db="EMBL/GenBank/DDBJ databases">
        <authorList>
            <person name="Jeantristanb JTB J.-T."/>
            <person name="Ricardo R."/>
        </authorList>
    </citation>
    <scope>NUCLEOTIDE SEQUENCE [LARGE SCALE GENOMIC DNA]</scope>
</reference>
<dbReference type="PANTHER" id="PTHR22589">
    <property type="entry name" value="CARNITINE O-ACYLTRANSFERASE"/>
    <property type="match status" value="1"/>
</dbReference>
<evidence type="ECO:0000313" key="12">
    <source>
        <dbReference type="Proteomes" id="UP000198372"/>
    </source>
</evidence>
<dbReference type="Pfam" id="PF00755">
    <property type="entry name" value="Carn_acyltransf"/>
    <property type="match status" value="1"/>
</dbReference>
<protein>
    <submittedName>
        <fullName evidence="11">BQ2448_5754 protein</fullName>
    </submittedName>
</protein>
<sequence>MSGSTQMPETSASHAVLEGPPPDGPVSVGGRTMQHQNKLPHLPVPPLEDTMKRYLRALEGLQGPAEHERTKKVVHDFLHKEGPALHKDLVEYASTRASFIEEFWTESYLSHSDSVVLSLNPFFILEDDPTPARGNQLMRASSLILASLGFVHDFRTGQLEPDEFRGTPLDMSQYAKLFGTARIPTKTGCKMQVDPESRHIVVMARGQFYWFDVLDSKNRPCLTERALLSNLTAIVSDAARTPRDQVAQSALGVLSTERRAIWAGHRERLMSDQGNSMCLDVLDKALFVVCLDDANPGTASEIATNMLCGTYKLEKGVQVGTCTNRYYDKLQIIVAENGAAGINFEHSGVDGHTVLRFVADVYTELILRFAKSINSASSTLFKAKFSPWATGGGRKQGQNDEAPEVIDTAPKKLEWVMTPDLKVAVRFAETRLSDLICSNEAVALEFEVYGKNAITQHGFSPDAFVQMAYQAAYFSLYGRTESTYEPAMTKSFLHGRTEAIRPVTPESVAFVKTFCSDASPRDKINALHVACKAHTELTKACSKGLGQDRVLYAMYCLHQQRMQQDREECAKSGHAANGAAGPGSGSDSDSDEPLSGDGVSITKSVAELFKDSGYATLNASILSTSNCGNPALRLFGFGAVTPDGFGSELFRHASSFLHYFCTDYLSLTHLLCSTVGYIIKDDSIAFCAASRHRQTQRFLDSLRQYFIEVYRMMRQLHAEANRKPNSVFVDHFVGEVDARSGKPMSSHLKSGSVDLEDSDFAGYGFYGELDESVERMLDSQRKVARGKVAPGTRIQTVEL</sequence>
<dbReference type="STRING" id="269621.A0A238F7E6"/>
<dbReference type="SUPFAM" id="SSF52777">
    <property type="entry name" value="CoA-dependent acyltransferases"/>
    <property type="match status" value="2"/>
</dbReference>
<dbReference type="FunFam" id="3.30.559.70:FF:000003">
    <property type="entry name" value="Carnitine acetyl transferase FacC"/>
    <property type="match status" value="1"/>
</dbReference>
<dbReference type="InterPro" id="IPR042231">
    <property type="entry name" value="Cho/carn_acyl_trans_2"/>
</dbReference>
<gene>
    <name evidence="11" type="ORF">BQ2448_5754</name>
</gene>
<keyword evidence="6 8" id="KW-0012">Acyltransferase</keyword>
<dbReference type="GO" id="GO:0004092">
    <property type="term" value="F:carnitine O-acetyltransferase activity"/>
    <property type="evidence" value="ECO:0007669"/>
    <property type="project" value="TreeGrafter"/>
</dbReference>
<dbReference type="EMBL" id="FMSP01000001">
    <property type="protein sequence ID" value="SCV67108.1"/>
    <property type="molecule type" value="Genomic_DNA"/>
</dbReference>
<dbReference type="GO" id="GO:0009437">
    <property type="term" value="P:carnitine metabolic process"/>
    <property type="evidence" value="ECO:0007669"/>
    <property type="project" value="TreeGrafter"/>
</dbReference>
<evidence type="ECO:0000256" key="5">
    <source>
        <dbReference type="ARBA" id="ARBA00023098"/>
    </source>
</evidence>
<keyword evidence="12" id="KW-1185">Reference proteome</keyword>
<evidence type="ECO:0000256" key="4">
    <source>
        <dbReference type="ARBA" id="ARBA00022832"/>
    </source>
</evidence>
<comment type="similarity">
    <text evidence="1 8">Belongs to the carnitine/choline acetyltransferase family.</text>
</comment>
<dbReference type="Proteomes" id="UP000198372">
    <property type="component" value="Unassembled WGS sequence"/>
</dbReference>
<dbReference type="GO" id="GO:0006631">
    <property type="term" value="P:fatty acid metabolic process"/>
    <property type="evidence" value="ECO:0007669"/>
    <property type="project" value="UniProtKB-KW"/>
</dbReference>
<evidence type="ECO:0000256" key="8">
    <source>
        <dbReference type="RuleBase" id="RU003801"/>
    </source>
</evidence>
<keyword evidence="4" id="KW-0276">Fatty acid metabolism</keyword>
<dbReference type="InterPro" id="IPR039551">
    <property type="entry name" value="Cho/carn_acyl_trans"/>
</dbReference>
<dbReference type="PANTHER" id="PTHR22589:SF29">
    <property type="entry name" value="MITOCHONDRIAL CARNITINE O-ACETYLTRANSFERASE-RELATED"/>
    <property type="match status" value="1"/>
</dbReference>
<keyword evidence="3 8" id="KW-0808">Transferase</keyword>
<dbReference type="AlphaFoldDB" id="A0A238F7E6"/>
<dbReference type="InterPro" id="IPR023213">
    <property type="entry name" value="CAT-like_dom_sf"/>
</dbReference>
<dbReference type="GO" id="GO:0005739">
    <property type="term" value="C:mitochondrion"/>
    <property type="evidence" value="ECO:0007669"/>
    <property type="project" value="TreeGrafter"/>
</dbReference>
<evidence type="ECO:0000259" key="10">
    <source>
        <dbReference type="Pfam" id="PF00755"/>
    </source>
</evidence>
<evidence type="ECO:0000256" key="1">
    <source>
        <dbReference type="ARBA" id="ARBA00005232"/>
    </source>
</evidence>
<feature type="domain" description="Choline/carnitine acyltransferase" evidence="10">
    <location>
        <begin position="42"/>
        <end position="650"/>
    </location>
</feature>
<feature type="compositionally biased region" description="Polar residues" evidence="9">
    <location>
        <begin position="1"/>
        <end position="13"/>
    </location>
</feature>
<feature type="region of interest" description="Disordered" evidence="9">
    <location>
        <begin position="1"/>
        <end position="46"/>
    </location>
</feature>
<evidence type="ECO:0000256" key="7">
    <source>
        <dbReference type="PIRSR" id="PIRSR600542-1"/>
    </source>
</evidence>
<evidence type="ECO:0000256" key="3">
    <source>
        <dbReference type="ARBA" id="ARBA00022679"/>
    </source>
</evidence>
<dbReference type="PROSITE" id="PS00440">
    <property type="entry name" value="ACYLTRANSF_C_2"/>
    <property type="match status" value="1"/>
</dbReference>
<evidence type="ECO:0000256" key="2">
    <source>
        <dbReference type="ARBA" id="ARBA00022448"/>
    </source>
</evidence>
<feature type="active site" description="Proton acceptor" evidence="7">
    <location>
        <position position="346"/>
    </location>
</feature>
<accession>A0A238F7E6</accession>
<feature type="region of interest" description="Disordered" evidence="9">
    <location>
        <begin position="567"/>
        <end position="596"/>
    </location>
</feature>
<keyword evidence="2" id="KW-0813">Transport</keyword>
<evidence type="ECO:0000256" key="6">
    <source>
        <dbReference type="ARBA" id="ARBA00023315"/>
    </source>
</evidence>